<feature type="non-terminal residue" evidence="2">
    <location>
        <position position="239"/>
    </location>
</feature>
<dbReference type="PANTHER" id="PTHR11895:SF7">
    <property type="entry name" value="GLUTAMYL-TRNA(GLN) AMIDOTRANSFERASE SUBUNIT A, MITOCHONDRIAL"/>
    <property type="match status" value="1"/>
</dbReference>
<accession>A0A382JPE4</accession>
<protein>
    <recommendedName>
        <fullName evidence="1">Amidase domain-containing protein</fullName>
    </recommendedName>
</protein>
<feature type="domain" description="Amidase" evidence="1">
    <location>
        <begin position="60"/>
        <end position="239"/>
    </location>
</feature>
<gene>
    <name evidence="2" type="ORF">METZ01_LOCUS266453</name>
</gene>
<organism evidence="2">
    <name type="scientific">marine metagenome</name>
    <dbReference type="NCBI Taxonomy" id="408172"/>
    <lineage>
        <taxon>unclassified sequences</taxon>
        <taxon>metagenomes</taxon>
        <taxon>ecological metagenomes</taxon>
    </lineage>
</organism>
<evidence type="ECO:0000313" key="2">
    <source>
        <dbReference type="EMBL" id="SVC13599.1"/>
    </source>
</evidence>
<dbReference type="EMBL" id="UINC01075428">
    <property type="protein sequence ID" value="SVC13599.1"/>
    <property type="molecule type" value="Genomic_DNA"/>
</dbReference>
<reference evidence="2" key="1">
    <citation type="submission" date="2018-05" db="EMBL/GenBank/DDBJ databases">
        <authorList>
            <person name="Lanie J.A."/>
            <person name="Ng W.-L."/>
            <person name="Kazmierczak K.M."/>
            <person name="Andrzejewski T.M."/>
            <person name="Davidsen T.M."/>
            <person name="Wayne K.J."/>
            <person name="Tettelin H."/>
            <person name="Glass J.I."/>
            <person name="Rusch D."/>
            <person name="Podicherti R."/>
            <person name="Tsui H.-C.T."/>
            <person name="Winkler M.E."/>
        </authorList>
    </citation>
    <scope>NUCLEOTIDE SEQUENCE</scope>
</reference>
<dbReference type="InterPro" id="IPR000120">
    <property type="entry name" value="Amidase"/>
</dbReference>
<name>A0A382JPE4_9ZZZZ</name>
<dbReference type="AlphaFoldDB" id="A0A382JPE4"/>
<proteinExistence type="predicted"/>
<dbReference type="Gene3D" id="3.90.1300.10">
    <property type="entry name" value="Amidase signature (AS) domain"/>
    <property type="match status" value="1"/>
</dbReference>
<dbReference type="SUPFAM" id="SSF75304">
    <property type="entry name" value="Amidase signature (AS) enzymes"/>
    <property type="match status" value="1"/>
</dbReference>
<dbReference type="Pfam" id="PF01425">
    <property type="entry name" value="Amidase"/>
    <property type="match status" value="1"/>
</dbReference>
<evidence type="ECO:0000259" key="1">
    <source>
        <dbReference type="Pfam" id="PF01425"/>
    </source>
</evidence>
<dbReference type="InterPro" id="IPR036928">
    <property type="entry name" value="AS_sf"/>
</dbReference>
<dbReference type="InterPro" id="IPR023631">
    <property type="entry name" value="Amidase_dom"/>
</dbReference>
<dbReference type="PROSITE" id="PS00571">
    <property type="entry name" value="AMIDASES"/>
    <property type="match status" value="1"/>
</dbReference>
<sequence length="239" mass="25188">MPLDLCDYAALELAELIRRRDASAVEVLESVLRRVEQVEGRSGMLDYQPSDHDEAQDRKSVHAFVAPLPLEVARRQAKLVDEAFARGDDPGLLAGIPVAVKDIFCTKDTRTTAASKILHNYEAPYDATAVKRLRAAGCVLIGKTNLDEFVYGSSSESSAFKPVPRNPWNSSRVPGGSSGGSAAAVAAGQAAIALGSDTAGSIRQPAAFCGAVGMKPTYGLVSRWGLIAMAASIDCVGPL</sequence>
<dbReference type="GO" id="GO:0050567">
    <property type="term" value="F:glutaminyl-tRNA synthase (glutamine-hydrolyzing) activity"/>
    <property type="evidence" value="ECO:0007669"/>
    <property type="project" value="TreeGrafter"/>
</dbReference>
<dbReference type="InterPro" id="IPR020556">
    <property type="entry name" value="Amidase_CS"/>
</dbReference>
<dbReference type="PANTHER" id="PTHR11895">
    <property type="entry name" value="TRANSAMIDASE"/>
    <property type="match status" value="1"/>
</dbReference>